<evidence type="ECO:0008006" key="3">
    <source>
        <dbReference type="Google" id="ProtNLM"/>
    </source>
</evidence>
<accession>A0A1G9KEW4</accession>
<dbReference type="RefSeq" id="WP_074566638.1">
    <property type="nucleotide sequence ID" value="NZ_FNGX01000002.1"/>
</dbReference>
<dbReference type="AlphaFoldDB" id="A0A1G9KEW4"/>
<sequence length="323" mass="35610">MSNEITKVLDTITPEIYNTYIQQYTAKKSLIVNSGIAIADDRVSKMITAGNTLVNMPFWNDLDGEDEVLDEDKELSTGKITAGKDIAAVMYRGRGWSVNELAAIISGDDPMRAILDRIGDYWLRQEQKVLLSVLKGLFVEGGALASSHLLDISTKPITAKEVLNAKQLLGDSASKLKILVMHSAVYTKLQQDNLINYIQPTDATTEIPVYLGYRVVVDDSNMPADDVYTTYLLAEGAFGRNNGTPEKLTTFETNRKAAAGVDEVYTRRAFVFHPYGIKFTDTTVAGETPSNAELATANNWSKVYEDKNIGIVAIRHKLSTETV</sequence>
<evidence type="ECO:0000313" key="2">
    <source>
        <dbReference type="Proteomes" id="UP000183162"/>
    </source>
</evidence>
<name>A0A1G9KEW4_STREI</name>
<protein>
    <recommendedName>
        <fullName evidence="3">Coat protein</fullName>
    </recommendedName>
</protein>
<proteinExistence type="predicted"/>
<dbReference type="Pfam" id="PF20036">
    <property type="entry name" value="Gp13-like"/>
    <property type="match status" value="1"/>
</dbReference>
<evidence type="ECO:0000313" key="1">
    <source>
        <dbReference type="EMBL" id="SDL48237.1"/>
    </source>
</evidence>
<dbReference type="Proteomes" id="UP000183162">
    <property type="component" value="Unassembled WGS sequence"/>
</dbReference>
<organism evidence="1 2">
    <name type="scientific">Streptococcus equinus</name>
    <name type="common">Streptococcus bovis</name>
    <dbReference type="NCBI Taxonomy" id="1335"/>
    <lineage>
        <taxon>Bacteria</taxon>
        <taxon>Bacillati</taxon>
        <taxon>Bacillota</taxon>
        <taxon>Bacilli</taxon>
        <taxon>Lactobacillales</taxon>
        <taxon>Streptococcaceae</taxon>
        <taxon>Streptococcus</taxon>
    </lineage>
</organism>
<dbReference type="OrthoDB" id="6440753at2"/>
<gene>
    <name evidence="1" type="ORF">SAMN05216400_0807</name>
</gene>
<dbReference type="EMBL" id="FNGX01000002">
    <property type="protein sequence ID" value="SDL48237.1"/>
    <property type="molecule type" value="Genomic_DNA"/>
</dbReference>
<reference evidence="1 2" key="1">
    <citation type="submission" date="2016-10" db="EMBL/GenBank/DDBJ databases">
        <authorList>
            <person name="de Groot N.N."/>
        </authorList>
    </citation>
    <scope>NUCLEOTIDE SEQUENCE [LARGE SCALE GENOMIC DNA]</scope>
    <source>
        <strain evidence="1 2">Sb09</strain>
    </source>
</reference>
<dbReference type="InterPro" id="IPR045404">
    <property type="entry name" value="Gp13-like"/>
</dbReference>